<dbReference type="PANTHER" id="PTHR43133">
    <property type="entry name" value="RNA POLYMERASE ECF-TYPE SIGMA FACTO"/>
    <property type="match status" value="1"/>
</dbReference>
<dbReference type="PANTHER" id="PTHR43133:SF46">
    <property type="entry name" value="RNA POLYMERASE SIGMA-70 FACTOR ECF SUBFAMILY"/>
    <property type="match status" value="1"/>
</dbReference>
<dbReference type="SUPFAM" id="SSF88659">
    <property type="entry name" value="Sigma3 and sigma4 domains of RNA polymerase sigma factors"/>
    <property type="match status" value="1"/>
</dbReference>
<proteinExistence type="inferred from homology"/>
<comment type="similarity">
    <text evidence="1">Belongs to the sigma-70 factor family. ECF subfamily.</text>
</comment>
<dbReference type="InterPro" id="IPR013325">
    <property type="entry name" value="RNA_pol_sigma_r2"/>
</dbReference>
<evidence type="ECO:0000313" key="7">
    <source>
        <dbReference type="EMBL" id="MCF8715375.1"/>
    </source>
</evidence>
<dbReference type="CDD" id="cd06171">
    <property type="entry name" value="Sigma70_r4"/>
    <property type="match status" value="1"/>
</dbReference>
<keyword evidence="8" id="KW-1185">Reference proteome</keyword>
<dbReference type="SUPFAM" id="SSF88946">
    <property type="entry name" value="Sigma2 domain of RNA polymerase sigma factors"/>
    <property type="match status" value="1"/>
</dbReference>
<reference evidence="7 8" key="1">
    <citation type="submission" date="2021-01" db="EMBL/GenBank/DDBJ databases">
        <title>Genome sequencing of Joostella atrarenae M1-2 (= KCTC 23194).</title>
        <authorList>
            <person name="Zakaria M.R."/>
            <person name="Lam M.Q."/>
            <person name="Chong C.S."/>
        </authorList>
    </citation>
    <scope>NUCLEOTIDE SEQUENCE [LARGE SCALE GENOMIC DNA]</scope>
    <source>
        <strain evidence="7 8">M1-2</strain>
    </source>
</reference>
<gene>
    <name evidence="7" type="ORF">JM658_11095</name>
</gene>
<evidence type="ECO:0000259" key="5">
    <source>
        <dbReference type="Pfam" id="PF04542"/>
    </source>
</evidence>
<dbReference type="InterPro" id="IPR039425">
    <property type="entry name" value="RNA_pol_sigma-70-like"/>
</dbReference>
<evidence type="ECO:0000256" key="2">
    <source>
        <dbReference type="ARBA" id="ARBA00023015"/>
    </source>
</evidence>
<dbReference type="Gene3D" id="1.10.1740.10">
    <property type="match status" value="1"/>
</dbReference>
<dbReference type="InterPro" id="IPR014284">
    <property type="entry name" value="RNA_pol_sigma-70_dom"/>
</dbReference>
<dbReference type="Pfam" id="PF08281">
    <property type="entry name" value="Sigma70_r4_2"/>
    <property type="match status" value="1"/>
</dbReference>
<evidence type="ECO:0000256" key="4">
    <source>
        <dbReference type="ARBA" id="ARBA00023163"/>
    </source>
</evidence>
<sequence>MGTTSINNSFFIQQLKKGKETAYEALFNLYFKKLHYFSCQYINNDEDANEIVQNTFYKLWKKRHKLSTDINLNAYLFAIVKNECLDYLKHQKIKSQYKNQIESEINLINQESLQDNPSLLLIEKELHNKVNQLIEQLPPACKDIFIKSRFNGLKHKEIAEELSISQKTVEAQITKALKFLRHELQEYMGFFL</sequence>
<dbReference type="InterPro" id="IPR036388">
    <property type="entry name" value="WH-like_DNA-bd_sf"/>
</dbReference>
<keyword evidence="4" id="KW-0804">Transcription</keyword>
<comment type="caution">
    <text evidence="7">The sequence shown here is derived from an EMBL/GenBank/DDBJ whole genome shotgun (WGS) entry which is preliminary data.</text>
</comment>
<organism evidence="7 8">
    <name type="scientific">Joostella atrarenae</name>
    <dbReference type="NCBI Taxonomy" id="679257"/>
    <lineage>
        <taxon>Bacteria</taxon>
        <taxon>Pseudomonadati</taxon>
        <taxon>Bacteroidota</taxon>
        <taxon>Flavobacteriia</taxon>
        <taxon>Flavobacteriales</taxon>
        <taxon>Flavobacteriaceae</taxon>
        <taxon>Joostella</taxon>
    </lineage>
</organism>
<evidence type="ECO:0000256" key="1">
    <source>
        <dbReference type="ARBA" id="ARBA00010641"/>
    </source>
</evidence>
<evidence type="ECO:0000313" key="8">
    <source>
        <dbReference type="Proteomes" id="UP000829517"/>
    </source>
</evidence>
<feature type="domain" description="RNA polymerase sigma factor 70 region 4 type 2" evidence="6">
    <location>
        <begin position="129"/>
        <end position="180"/>
    </location>
</feature>
<keyword evidence="3" id="KW-0731">Sigma factor</keyword>
<feature type="domain" description="RNA polymerase sigma-70 region 2" evidence="5">
    <location>
        <begin position="26"/>
        <end position="92"/>
    </location>
</feature>
<accession>A0ABS9J4L8</accession>
<dbReference type="EMBL" id="JAETXX010000007">
    <property type="protein sequence ID" value="MCF8715375.1"/>
    <property type="molecule type" value="Genomic_DNA"/>
</dbReference>
<protein>
    <submittedName>
        <fullName evidence="7">RNA polymerase sigma-70 factor</fullName>
    </submittedName>
</protein>
<dbReference type="NCBIfam" id="TIGR02985">
    <property type="entry name" value="Sig70_bacteroi1"/>
    <property type="match status" value="1"/>
</dbReference>
<name>A0ABS9J4L8_9FLAO</name>
<dbReference type="Proteomes" id="UP000829517">
    <property type="component" value="Unassembled WGS sequence"/>
</dbReference>
<evidence type="ECO:0000259" key="6">
    <source>
        <dbReference type="Pfam" id="PF08281"/>
    </source>
</evidence>
<evidence type="ECO:0000256" key="3">
    <source>
        <dbReference type="ARBA" id="ARBA00023082"/>
    </source>
</evidence>
<dbReference type="Pfam" id="PF04542">
    <property type="entry name" value="Sigma70_r2"/>
    <property type="match status" value="1"/>
</dbReference>
<dbReference type="InterPro" id="IPR013324">
    <property type="entry name" value="RNA_pol_sigma_r3/r4-like"/>
</dbReference>
<dbReference type="Gene3D" id="1.10.10.10">
    <property type="entry name" value="Winged helix-like DNA-binding domain superfamily/Winged helix DNA-binding domain"/>
    <property type="match status" value="1"/>
</dbReference>
<dbReference type="RefSeq" id="WP_236959340.1">
    <property type="nucleotide sequence ID" value="NZ_JAETXX010000007.1"/>
</dbReference>
<dbReference type="InterPro" id="IPR013249">
    <property type="entry name" value="RNA_pol_sigma70_r4_t2"/>
</dbReference>
<dbReference type="InterPro" id="IPR007627">
    <property type="entry name" value="RNA_pol_sigma70_r2"/>
</dbReference>
<keyword evidence="2" id="KW-0805">Transcription regulation</keyword>
<dbReference type="InterPro" id="IPR014327">
    <property type="entry name" value="RNA_pol_sigma70_bacteroid"/>
</dbReference>
<dbReference type="NCBIfam" id="TIGR02937">
    <property type="entry name" value="sigma70-ECF"/>
    <property type="match status" value="1"/>
</dbReference>